<dbReference type="Pfam" id="PF00196">
    <property type="entry name" value="GerE"/>
    <property type="match status" value="1"/>
</dbReference>
<dbReference type="PROSITE" id="PS00622">
    <property type="entry name" value="HTH_LUXR_1"/>
    <property type="match status" value="1"/>
</dbReference>
<gene>
    <name evidence="8" type="ORF">ETD85_56555</name>
</gene>
<dbReference type="Pfam" id="PF00072">
    <property type="entry name" value="Response_reg"/>
    <property type="match status" value="1"/>
</dbReference>
<dbReference type="PROSITE" id="PS50110">
    <property type="entry name" value="RESPONSE_REGULATORY"/>
    <property type="match status" value="1"/>
</dbReference>
<keyword evidence="9" id="KW-1185">Reference proteome</keyword>
<evidence type="ECO:0000259" key="6">
    <source>
        <dbReference type="PROSITE" id="PS50043"/>
    </source>
</evidence>
<dbReference type="InterPro" id="IPR016032">
    <property type="entry name" value="Sig_transdc_resp-reg_C-effctor"/>
</dbReference>
<dbReference type="GO" id="GO:0003677">
    <property type="term" value="F:DNA binding"/>
    <property type="evidence" value="ECO:0007669"/>
    <property type="project" value="UniProtKB-KW"/>
</dbReference>
<keyword evidence="2" id="KW-0805">Transcription regulation</keyword>
<name>A0A5S4FB15_9ACTN</name>
<accession>A0A5S4FB15</accession>
<dbReference type="EMBL" id="VCKX01000403">
    <property type="protein sequence ID" value="TMR14830.1"/>
    <property type="molecule type" value="Genomic_DNA"/>
</dbReference>
<dbReference type="OrthoDB" id="9808843at2"/>
<dbReference type="PANTHER" id="PTHR43214">
    <property type="entry name" value="TWO-COMPONENT RESPONSE REGULATOR"/>
    <property type="match status" value="1"/>
</dbReference>
<reference evidence="8 9" key="1">
    <citation type="submission" date="2019-05" db="EMBL/GenBank/DDBJ databases">
        <title>Draft genome sequence of Nonomuraea zeae DSM 100528.</title>
        <authorList>
            <person name="Saricaoglu S."/>
            <person name="Isik K."/>
        </authorList>
    </citation>
    <scope>NUCLEOTIDE SEQUENCE [LARGE SCALE GENOMIC DNA]</scope>
    <source>
        <strain evidence="8 9">DSM 100528</strain>
    </source>
</reference>
<protein>
    <submittedName>
        <fullName evidence="8">Response regulator transcription factor</fullName>
    </submittedName>
</protein>
<evidence type="ECO:0000256" key="2">
    <source>
        <dbReference type="ARBA" id="ARBA00023015"/>
    </source>
</evidence>
<keyword evidence="4" id="KW-0804">Transcription</keyword>
<dbReference type="SUPFAM" id="SSF46894">
    <property type="entry name" value="C-terminal effector domain of the bipartite response regulators"/>
    <property type="match status" value="1"/>
</dbReference>
<keyword evidence="1 5" id="KW-0597">Phosphoprotein</keyword>
<sequence>MSVRVVLADDQPLIRAALQMVMSDAPDLELVAEAATGLRAVEVAEELDPDVVVMDIRMPVMDGIEATRLIAQGPSRAHVIVLTTFDEDDYVYGALRAGASGFLVKDMALDDILTAIRVVAAGDALIAPGVTRRLIEAFAGRPAPDPAPDPVPRELAGVTEREREVLTLIARGLTNTEIAADLVISVATVKAYVGRLLSKLDARDRVQLVILAYEAGLVSPSR</sequence>
<proteinExistence type="predicted"/>
<evidence type="ECO:0000313" key="9">
    <source>
        <dbReference type="Proteomes" id="UP000306628"/>
    </source>
</evidence>
<dbReference type="GO" id="GO:0006355">
    <property type="term" value="P:regulation of DNA-templated transcription"/>
    <property type="evidence" value="ECO:0007669"/>
    <property type="project" value="InterPro"/>
</dbReference>
<feature type="modified residue" description="4-aspartylphosphate" evidence="5">
    <location>
        <position position="55"/>
    </location>
</feature>
<dbReference type="SUPFAM" id="SSF52172">
    <property type="entry name" value="CheY-like"/>
    <property type="match status" value="1"/>
</dbReference>
<keyword evidence="3" id="KW-0238">DNA-binding</keyword>
<evidence type="ECO:0000256" key="4">
    <source>
        <dbReference type="ARBA" id="ARBA00023163"/>
    </source>
</evidence>
<evidence type="ECO:0000256" key="5">
    <source>
        <dbReference type="PROSITE-ProRule" id="PRU00169"/>
    </source>
</evidence>
<dbReference type="PANTHER" id="PTHR43214:SF24">
    <property type="entry name" value="TRANSCRIPTIONAL REGULATORY PROTEIN NARL-RELATED"/>
    <property type="match status" value="1"/>
</dbReference>
<evidence type="ECO:0000256" key="1">
    <source>
        <dbReference type="ARBA" id="ARBA00022553"/>
    </source>
</evidence>
<dbReference type="RefSeq" id="WP_138698099.1">
    <property type="nucleotide sequence ID" value="NZ_JBHSAZ010000055.1"/>
</dbReference>
<dbReference type="SMART" id="SM00421">
    <property type="entry name" value="HTH_LUXR"/>
    <property type="match status" value="1"/>
</dbReference>
<comment type="caution">
    <text evidence="8">The sequence shown here is derived from an EMBL/GenBank/DDBJ whole genome shotgun (WGS) entry which is preliminary data.</text>
</comment>
<dbReference type="InterPro" id="IPR001789">
    <property type="entry name" value="Sig_transdc_resp-reg_receiver"/>
</dbReference>
<dbReference type="PRINTS" id="PR00038">
    <property type="entry name" value="HTHLUXR"/>
</dbReference>
<evidence type="ECO:0000259" key="7">
    <source>
        <dbReference type="PROSITE" id="PS50110"/>
    </source>
</evidence>
<organism evidence="8 9">
    <name type="scientific">Nonomuraea zeae</name>
    <dbReference type="NCBI Taxonomy" id="1642303"/>
    <lineage>
        <taxon>Bacteria</taxon>
        <taxon>Bacillati</taxon>
        <taxon>Actinomycetota</taxon>
        <taxon>Actinomycetes</taxon>
        <taxon>Streptosporangiales</taxon>
        <taxon>Streptosporangiaceae</taxon>
        <taxon>Nonomuraea</taxon>
    </lineage>
</organism>
<dbReference type="AlphaFoldDB" id="A0A5S4FB15"/>
<dbReference type="CDD" id="cd06170">
    <property type="entry name" value="LuxR_C_like"/>
    <property type="match status" value="1"/>
</dbReference>
<dbReference type="InterPro" id="IPR058245">
    <property type="entry name" value="NreC/VraR/RcsB-like_REC"/>
</dbReference>
<dbReference type="PROSITE" id="PS50043">
    <property type="entry name" value="HTH_LUXR_2"/>
    <property type="match status" value="1"/>
</dbReference>
<evidence type="ECO:0000256" key="3">
    <source>
        <dbReference type="ARBA" id="ARBA00023125"/>
    </source>
</evidence>
<dbReference type="CDD" id="cd17535">
    <property type="entry name" value="REC_NarL-like"/>
    <property type="match status" value="1"/>
</dbReference>
<dbReference type="SMART" id="SM00448">
    <property type="entry name" value="REC"/>
    <property type="match status" value="1"/>
</dbReference>
<evidence type="ECO:0000313" key="8">
    <source>
        <dbReference type="EMBL" id="TMR14830.1"/>
    </source>
</evidence>
<dbReference type="InterPro" id="IPR011006">
    <property type="entry name" value="CheY-like_superfamily"/>
</dbReference>
<feature type="domain" description="Response regulatory" evidence="7">
    <location>
        <begin position="4"/>
        <end position="120"/>
    </location>
</feature>
<dbReference type="Gene3D" id="3.40.50.2300">
    <property type="match status" value="1"/>
</dbReference>
<dbReference type="InterPro" id="IPR039420">
    <property type="entry name" value="WalR-like"/>
</dbReference>
<dbReference type="InterPro" id="IPR000792">
    <property type="entry name" value="Tscrpt_reg_LuxR_C"/>
</dbReference>
<dbReference type="GO" id="GO:0000160">
    <property type="term" value="P:phosphorelay signal transduction system"/>
    <property type="evidence" value="ECO:0007669"/>
    <property type="project" value="InterPro"/>
</dbReference>
<dbReference type="Proteomes" id="UP000306628">
    <property type="component" value="Unassembled WGS sequence"/>
</dbReference>
<feature type="domain" description="HTH luxR-type" evidence="6">
    <location>
        <begin position="151"/>
        <end position="216"/>
    </location>
</feature>